<keyword evidence="12" id="KW-1185">Reference proteome</keyword>
<dbReference type="PANTHER" id="PTHR34220">
    <property type="entry name" value="SENSOR HISTIDINE KINASE YPDA"/>
    <property type="match status" value="1"/>
</dbReference>
<name>A0A7X0SMP1_9BACL</name>
<evidence type="ECO:0000256" key="4">
    <source>
        <dbReference type="ARBA" id="ARBA00022679"/>
    </source>
</evidence>
<evidence type="ECO:0000256" key="1">
    <source>
        <dbReference type="ARBA" id="ARBA00004651"/>
    </source>
</evidence>
<dbReference type="InterPro" id="IPR050640">
    <property type="entry name" value="Bact_2-comp_sensor_kinase"/>
</dbReference>
<dbReference type="SMART" id="SM00304">
    <property type="entry name" value="HAMP"/>
    <property type="match status" value="1"/>
</dbReference>
<dbReference type="CDD" id="cd06225">
    <property type="entry name" value="HAMP"/>
    <property type="match status" value="1"/>
</dbReference>
<feature type="transmembrane region" description="Helical" evidence="9">
    <location>
        <begin position="20"/>
        <end position="39"/>
    </location>
</feature>
<feature type="domain" description="HAMP" evidence="10">
    <location>
        <begin position="323"/>
        <end position="375"/>
    </location>
</feature>
<organism evidence="11 12">
    <name type="scientific">Cohnella zeiphila</name>
    <dbReference type="NCBI Taxonomy" id="2761120"/>
    <lineage>
        <taxon>Bacteria</taxon>
        <taxon>Bacillati</taxon>
        <taxon>Bacillota</taxon>
        <taxon>Bacilli</taxon>
        <taxon>Bacillales</taxon>
        <taxon>Paenibacillaceae</taxon>
        <taxon>Cohnella</taxon>
    </lineage>
</organism>
<evidence type="ECO:0000313" key="12">
    <source>
        <dbReference type="Proteomes" id="UP000564644"/>
    </source>
</evidence>
<keyword evidence="3" id="KW-0597">Phosphoprotein</keyword>
<evidence type="ECO:0000256" key="8">
    <source>
        <dbReference type="ARBA" id="ARBA00023136"/>
    </source>
</evidence>
<evidence type="ECO:0000256" key="5">
    <source>
        <dbReference type="ARBA" id="ARBA00022692"/>
    </source>
</evidence>
<keyword evidence="5 9" id="KW-0812">Transmembrane</keyword>
<evidence type="ECO:0000256" key="9">
    <source>
        <dbReference type="SAM" id="Phobius"/>
    </source>
</evidence>
<dbReference type="InterPro" id="IPR010559">
    <property type="entry name" value="Sig_transdc_His_kin_internal"/>
</dbReference>
<dbReference type="GO" id="GO:0005886">
    <property type="term" value="C:plasma membrane"/>
    <property type="evidence" value="ECO:0007669"/>
    <property type="project" value="UniProtKB-SubCell"/>
</dbReference>
<reference evidence="11 12" key="1">
    <citation type="submission" date="2020-08" db="EMBL/GenBank/DDBJ databases">
        <title>Cohnella phylogeny.</title>
        <authorList>
            <person name="Dunlap C."/>
        </authorList>
    </citation>
    <scope>NUCLEOTIDE SEQUENCE [LARGE SCALE GENOMIC DNA]</scope>
    <source>
        <strain evidence="11 12">CBP 2801</strain>
    </source>
</reference>
<dbReference type="PROSITE" id="PS50885">
    <property type="entry name" value="HAMP"/>
    <property type="match status" value="1"/>
</dbReference>
<accession>A0A7X0SMP1</accession>
<gene>
    <name evidence="11" type="ORF">H7C18_17600</name>
</gene>
<dbReference type="InterPro" id="IPR033479">
    <property type="entry name" value="dCache_1"/>
</dbReference>
<dbReference type="InterPro" id="IPR003660">
    <property type="entry name" value="HAMP_dom"/>
</dbReference>
<keyword evidence="4" id="KW-0808">Transferase</keyword>
<dbReference type="Pfam" id="PF02518">
    <property type="entry name" value="HATPase_c"/>
    <property type="match status" value="1"/>
</dbReference>
<dbReference type="InterPro" id="IPR003594">
    <property type="entry name" value="HATPase_dom"/>
</dbReference>
<keyword evidence="8 9" id="KW-0472">Membrane</keyword>
<dbReference type="InterPro" id="IPR036890">
    <property type="entry name" value="HATPase_C_sf"/>
</dbReference>
<dbReference type="EMBL" id="JACJVO010000021">
    <property type="protein sequence ID" value="MBB6732736.1"/>
    <property type="molecule type" value="Genomic_DNA"/>
</dbReference>
<dbReference type="SUPFAM" id="SSF158472">
    <property type="entry name" value="HAMP domain-like"/>
    <property type="match status" value="1"/>
</dbReference>
<evidence type="ECO:0000313" key="11">
    <source>
        <dbReference type="EMBL" id="MBB6732736.1"/>
    </source>
</evidence>
<protein>
    <submittedName>
        <fullName evidence="11">Sensor histidine kinase</fullName>
    </submittedName>
</protein>
<proteinExistence type="predicted"/>
<dbReference type="PANTHER" id="PTHR34220:SF7">
    <property type="entry name" value="SENSOR HISTIDINE KINASE YPDA"/>
    <property type="match status" value="1"/>
</dbReference>
<evidence type="ECO:0000256" key="3">
    <source>
        <dbReference type="ARBA" id="ARBA00022553"/>
    </source>
</evidence>
<evidence type="ECO:0000256" key="2">
    <source>
        <dbReference type="ARBA" id="ARBA00022475"/>
    </source>
</evidence>
<feature type="transmembrane region" description="Helical" evidence="9">
    <location>
        <begin position="303"/>
        <end position="323"/>
    </location>
</feature>
<keyword evidence="7 9" id="KW-1133">Transmembrane helix</keyword>
<sequence>MKNGASWLKTTTIKGRFVRIVLGNLMLFAVVTFSLMSWFQHVLERKIGDSAQQSVQTVAGNIDVYLKNMIRLSDSIVADSELQNLLKVNPSFDAAGSVGSMIEALKQLKVFSVANEFIYSIGIYSPDSGKMLTTADGIYTLPEGRQPNWLDTVLKYRDSPYIGNGLIDAVPSFTQDGGASTFSVARRMRTGNGAEHVLLLNSDKSVLGKLIGEVNGIEGTGIVVADERGGTVYAAGNPDIRTADLSGIPLKEEADTGLLRRVELNGKTFFVIRKRSDVSGWTVSLVMPESAVFSDVTVMRQNVLVLLALLSVLSLLLFALLYMQLSQPIKRLMTGMMRVEKGLPFVPIPIRRMDELGYLQQKFNQMVANEQQMRKQIYSEQLHKKEIELKFLQSQVNPHFLYNTLDSIYWVALESGVKEIGSLVLDLSRFFRISLSRGKDFIPLSETIEHLHCYLRIQQFRHMEKFEVVWDVDPSLLDVKVMKLMLQPVVENAIVHGLEAVDGTCLLQIGVKRSGEYLQCSVSDTGVGIEADKLRELWAEIHEEGGSGNKTYGLKNLYQRLYILYGDDMRFAIDSDAGKGTKVTIRIHLNRLERSTDAYESYHRRG</sequence>
<dbReference type="Gene3D" id="6.10.340.10">
    <property type="match status" value="1"/>
</dbReference>
<keyword evidence="2" id="KW-1003">Cell membrane</keyword>
<dbReference type="Pfam" id="PF02743">
    <property type="entry name" value="dCache_1"/>
    <property type="match status" value="1"/>
</dbReference>
<evidence type="ECO:0000256" key="7">
    <source>
        <dbReference type="ARBA" id="ARBA00022989"/>
    </source>
</evidence>
<comment type="caution">
    <text evidence="11">The sequence shown here is derived from an EMBL/GenBank/DDBJ whole genome shotgun (WGS) entry which is preliminary data.</text>
</comment>
<dbReference type="GO" id="GO:0000155">
    <property type="term" value="F:phosphorelay sensor kinase activity"/>
    <property type="evidence" value="ECO:0007669"/>
    <property type="project" value="InterPro"/>
</dbReference>
<dbReference type="Gene3D" id="3.30.565.10">
    <property type="entry name" value="Histidine kinase-like ATPase, C-terminal domain"/>
    <property type="match status" value="1"/>
</dbReference>
<dbReference type="Pfam" id="PF06580">
    <property type="entry name" value="His_kinase"/>
    <property type="match status" value="1"/>
</dbReference>
<dbReference type="RefSeq" id="WP_185130393.1">
    <property type="nucleotide sequence ID" value="NZ_JACJVO010000021.1"/>
</dbReference>
<dbReference type="Proteomes" id="UP000564644">
    <property type="component" value="Unassembled WGS sequence"/>
</dbReference>
<evidence type="ECO:0000259" key="10">
    <source>
        <dbReference type="PROSITE" id="PS50885"/>
    </source>
</evidence>
<dbReference type="SUPFAM" id="SSF55874">
    <property type="entry name" value="ATPase domain of HSP90 chaperone/DNA topoisomerase II/histidine kinase"/>
    <property type="match status" value="1"/>
</dbReference>
<evidence type="ECO:0000256" key="6">
    <source>
        <dbReference type="ARBA" id="ARBA00022777"/>
    </source>
</evidence>
<keyword evidence="6 11" id="KW-0418">Kinase</keyword>
<dbReference type="AlphaFoldDB" id="A0A7X0SMP1"/>
<comment type="subcellular location">
    <subcellularLocation>
        <location evidence="1">Cell membrane</location>
        <topology evidence="1">Multi-pass membrane protein</topology>
    </subcellularLocation>
</comment>